<gene>
    <name evidence="1" type="ORF">A3F84_07005</name>
</gene>
<dbReference type="AlphaFoldDB" id="A0A1F6CCY7"/>
<organism evidence="1 2">
    <name type="scientific">Handelsmanbacteria sp. (strain RIFCSPLOWO2_12_FULL_64_10)</name>
    <dbReference type="NCBI Taxonomy" id="1817868"/>
    <lineage>
        <taxon>Bacteria</taxon>
        <taxon>Candidatus Handelsmaniibacteriota</taxon>
    </lineage>
</organism>
<comment type="caution">
    <text evidence="1">The sequence shown here is derived from an EMBL/GenBank/DDBJ whole genome shotgun (WGS) entry which is preliminary data.</text>
</comment>
<accession>A0A1F6CCY7</accession>
<reference evidence="1 2" key="1">
    <citation type="journal article" date="2016" name="Nat. Commun.">
        <title>Thousands of microbial genomes shed light on interconnected biogeochemical processes in an aquifer system.</title>
        <authorList>
            <person name="Anantharaman K."/>
            <person name="Brown C.T."/>
            <person name="Hug L.A."/>
            <person name="Sharon I."/>
            <person name="Castelle C.J."/>
            <person name="Probst A.J."/>
            <person name="Thomas B.C."/>
            <person name="Singh A."/>
            <person name="Wilkins M.J."/>
            <person name="Karaoz U."/>
            <person name="Brodie E.L."/>
            <person name="Williams K.H."/>
            <person name="Hubbard S.S."/>
            <person name="Banfield J.F."/>
        </authorList>
    </citation>
    <scope>NUCLEOTIDE SEQUENCE [LARGE SCALE GENOMIC DNA]</scope>
    <source>
        <strain evidence="2">RIFCSPLOWO2_12_FULL_64_10</strain>
    </source>
</reference>
<evidence type="ECO:0000313" key="1">
    <source>
        <dbReference type="EMBL" id="OGG47044.1"/>
    </source>
</evidence>
<protein>
    <submittedName>
        <fullName evidence="1">Uncharacterized protein</fullName>
    </submittedName>
</protein>
<dbReference type="EMBL" id="MFKF01000276">
    <property type="protein sequence ID" value="OGG47044.1"/>
    <property type="molecule type" value="Genomic_DNA"/>
</dbReference>
<sequence>MKKFPSLETKAFIAYIADNAPLGIHRAGYNGVASLIPRHSGNNLFVPTYAGLNYETIWLPGLPPYQEGRGSKFEPRAEPMQTERADRQNVTLVQPETSHARVSARITFSVEEPCYLHQRIELTLHKKFCAEGEKNRFRSLWASYMHTPPDRHIYLKTDPTSGDLADWVGVTKPDHASPDTQVRRLPDGRELTAAEHLAAMNFESPLFGEALPRGIDGPLSFYYGLCHDAQLFLMMFKQPDRFRLAYSPCGGGQQPAWSPAWDYVLSLDDAQVGPAYAWDLCLVVKPFEGRADALKEVRRYMG</sequence>
<proteinExistence type="predicted"/>
<evidence type="ECO:0000313" key="2">
    <source>
        <dbReference type="Proteomes" id="UP000178606"/>
    </source>
</evidence>
<dbReference type="Proteomes" id="UP000178606">
    <property type="component" value="Unassembled WGS sequence"/>
</dbReference>
<name>A0A1F6CCY7_HANXR</name>